<organism evidence="4 5">
    <name type="scientific">Nephila pilipes</name>
    <name type="common">Giant wood spider</name>
    <name type="synonym">Nephila maculata</name>
    <dbReference type="NCBI Taxonomy" id="299642"/>
    <lineage>
        <taxon>Eukaryota</taxon>
        <taxon>Metazoa</taxon>
        <taxon>Ecdysozoa</taxon>
        <taxon>Arthropoda</taxon>
        <taxon>Chelicerata</taxon>
        <taxon>Arachnida</taxon>
        <taxon>Araneae</taxon>
        <taxon>Araneomorphae</taxon>
        <taxon>Entelegynae</taxon>
        <taxon>Araneoidea</taxon>
        <taxon>Nephilidae</taxon>
        <taxon>Nephila</taxon>
    </lineage>
</organism>
<keyword evidence="1" id="KW-0472">Membrane</keyword>
<dbReference type="InterPro" id="IPR006621">
    <property type="entry name" value="Nose-resist-to-fluoxetine_N"/>
</dbReference>
<sequence length="294" mass="33166">MIAYKLVIVLLIVWCNCGVLSQKVEYGDKMYVKKIPELEKYVSASKNLELTANEKRDVFNDFESIISEFANENLFDSSKCGRDLKYVFNNLKSSIWAMKMLDAYGKPESGILRGNLKWLGDYDECLKVYAPPDTKTEAGNFHGKYCSLHVSVNIQNQSLPLLIGMCLPDSCNSSISVVDELNNFNFMFPFSIFGDQLKSALNNSKVTCQQPPEKLSTSGIFVILFIFIFALLAVIGSSITGYEYFMEINVEEKKAIEQNASERPHFSSDIENITAQKLNIEKDNKQITLPGIYA</sequence>
<gene>
    <name evidence="4" type="primary">nrf-6_65</name>
    <name evidence="4" type="ORF">NPIL_599341</name>
</gene>
<dbReference type="OrthoDB" id="6434228at2759"/>
<feature type="domain" description="Nose resistant-to-fluoxetine protein N-terminal" evidence="3">
    <location>
        <begin position="77"/>
        <end position="199"/>
    </location>
</feature>
<dbReference type="SMART" id="SM00703">
    <property type="entry name" value="NRF"/>
    <property type="match status" value="1"/>
</dbReference>
<proteinExistence type="predicted"/>
<name>A0A8X6TIC5_NEPPI</name>
<comment type="caution">
    <text evidence="4">The sequence shown here is derived from an EMBL/GenBank/DDBJ whole genome shotgun (WGS) entry which is preliminary data.</text>
</comment>
<dbReference type="PANTHER" id="PTHR11161">
    <property type="entry name" value="O-ACYLTRANSFERASE"/>
    <property type="match status" value="1"/>
</dbReference>
<dbReference type="EMBL" id="BMAW01058744">
    <property type="protein sequence ID" value="GFT17788.1"/>
    <property type="molecule type" value="Genomic_DNA"/>
</dbReference>
<keyword evidence="1" id="KW-0812">Transmembrane</keyword>
<dbReference type="InterPro" id="IPR052728">
    <property type="entry name" value="O2_lipid_transport_reg"/>
</dbReference>
<evidence type="ECO:0000256" key="1">
    <source>
        <dbReference type="SAM" id="Phobius"/>
    </source>
</evidence>
<evidence type="ECO:0000256" key="2">
    <source>
        <dbReference type="SAM" id="SignalP"/>
    </source>
</evidence>
<keyword evidence="5" id="KW-1185">Reference proteome</keyword>
<evidence type="ECO:0000313" key="4">
    <source>
        <dbReference type="EMBL" id="GFT17788.1"/>
    </source>
</evidence>
<dbReference type="AlphaFoldDB" id="A0A8X6TIC5"/>
<keyword evidence="2" id="KW-0732">Signal</keyword>
<feature type="signal peptide" evidence="2">
    <location>
        <begin position="1"/>
        <end position="21"/>
    </location>
</feature>
<feature type="transmembrane region" description="Helical" evidence="1">
    <location>
        <begin position="220"/>
        <end position="245"/>
    </location>
</feature>
<feature type="chain" id="PRO_5036466524" evidence="2">
    <location>
        <begin position="22"/>
        <end position="294"/>
    </location>
</feature>
<keyword evidence="1" id="KW-1133">Transmembrane helix</keyword>
<evidence type="ECO:0000313" key="5">
    <source>
        <dbReference type="Proteomes" id="UP000887013"/>
    </source>
</evidence>
<dbReference type="PANTHER" id="PTHR11161:SF0">
    <property type="entry name" value="O-ACYLTRANSFERASE LIKE PROTEIN"/>
    <property type="match status" value="1"/>
</dbReference>
<reference evidence="4" key="1">
    <citation type="submission" date="2020-08" db="EMBL/GenBank/DDBJ databases">
        <title>Multicomponent nature underlies the extraordinary mechanical properties of spider dragline silk.</title>
        <authorList>
            <person name="Kono N."/>
            <person name="Nakamura H."/>
            <person name="Mori M."/>
            <person name="Yoshida Y."/>
            <person name="Ohtoshi R."/>
            <person name="Malay A.D."/>
            <person name="Moran D.A.P."/>
            <person name="Tomita M."/>
            <person name="Numata K."/>
            <person name="Arakawa K."/>
        </authorList>
    </citation>
    <scope>NUCLEOTIDE SEQUENCE</scope>
</reference>
<evidence type="ECO:0000259" key="3">
    <source>
        <dbReference type="SMART" id="SM00703"/>
    </source>
</evidence>
<protein>
    <submittedName>
        <fullName evidence="4">Nose resistant to fluoxetine protein 6</fullName>
    </submittedName>
</protein>
<dbReference type="Proteomes" id="UP000887013">
    <property type="component" value="Unassembled WGS sequence"/>
</dbReference>
<accession>A0A8X6TIC5</accession>
<dbReference type="Pfam" id="PF20146">
    <property type="entry name" value="NRF"/>
    <property type="match status" value="1"/>
</dbReference>